<dbReference type="Proteomes" id="UP000004477">
    <property type="component" value="Unassembled WGS sequence"/>
</dbReference>
<keyword evidence="3" id="KW-1185">Reference proteome</keyword>
<organism evidence="2 3">
    <name type="scientific">Segatella copri DSM 18205</name>
    <dbReference type="NCBI Taxonomy" id="537011"/>
    <lineage>
        <taxon>Bacteria</taxon>
        <taxon>Pseudomonadati</taxon>
        <taxon>Bacteroidota</taxon>
        <taxon>Bacteroidia</taxon>
        <taxon>Bacteroidales</taxon>
        <taxon>Prevotellaceae</taxon>
        <taxon>Segatella</taxon>
    </lineage>
</organism>
<dbReference type="PANTHER" id="PTHR34825">
    <property type="entry name" value="CONSERVED PROTEIN, WITH A WEAK D-GALACTARATE DEHYDRATASE/ALTRONATE HYDROLASE DOMAIN"/>
    <property type="match status" value="1"/>
</dbReference>
<dbReference type="HOGENOM" id="CLU_033403_2_0_10"/>
<evidence type="ECO:0000259" key="1">
    <source>
        <dbReference type="Pfam" id="PF09820"/>
    </source>
</evidence>
<reference evidence="2" key="1">
    <citation type="submission" date="2009-11" db="EMBL/GenBank/DDBJ databases">
        <authorList>
            <person name="Weinstock G."/>
            <person name="Sodergren E."/>
            <person name="Clifton S."/>
            <person name="Fulton L."/>
            <person name="Fulton B."/>
            <person name="Courtney L."/>
            <person name="Fronick C."/>
            <person name="Harrison M."/>
            <person name="Strong C."/>
            <person name="Farmer C."/>
            <person name="Delahaunty K."/>
            <person name="Markovic C."/>
            <person name="Hall O."/>
            <person name="Minx P."/>
            <person name="Tomlinson C."/>
            <person name="Mitreva M."/>
            <person name="Nelson J."/>
            <person name="Hou S."/>
            <person name="Wollam A."/>
            <person name="Pepin K.H."/>
            <person name="Johnson M."/>
            <person name="Bhonagiri V."/>
            <person name="Nash W.E."/>
            <person name="Warren W."/>
            <person name="Chinwalla A."/>
            <person name="Mardis E.R."/>
            <person name="Wilson R.K."/>
        </authorList>
    </citation>
    <scope>NUCLEOTIDE SEQUENCE [LARGE SCALE GENOMIC DNA]</scope>
    <source>
        <strain evidence="2">DSM 18205</strain>
    </source>
</reference>
<feature type="domain" description="AAA-ATPase-like" evidence="1">
    <location>
        <begin position="10"/>
        <end position="224"/>
    </location>
</feature>
<dbReference type="STRING" id="537011.PREVCOP_06485"/>
<dbReference type="PANTHER" id="PTHR34825:SF2">
    <property type="entry name" value="AAA-ATPASE-LIKE DOMAIN-CONTAINING PROTEIN"/>
    <property type="match status" value="1"/>
</dbReference>
<evidence type="ECO:0000313" key="2">
    <source>
        <dbReference type="EMBL" id="EFB34077.1"/>
    </source>
</evidence>
<dbReference type="SUPFAM" id="SSF52540">
    <property type="entry name" value="P-loop containing nucleoside triphosphate hydrolases"/>
    <property type="match status" value="1"/>
</dbReference>
<dbReference type="Pfam" id="PF09820">
    <property type="entry name" value="AAA-ATPase_like"/>
    <property type="match status" value="1"/>
</dbReference>
<dbReference type="InterPro" id="IPR027417">
    <property type="entry name" value="P-loop_NTPase"/>
</dbReference>
<name>D1PGW9_9BACT</name>
<dbReference type="Gene3D" id="3.40.50.300">
    <property type="entry name" value="P-loop containing nucleotide triphosphate hydrolases"/>
    <property type="match status" value="1"/>
</dbReference>
<comment type="caution">
    <text evidence="2">The sequence shown here is derived from an EMBL/GenBank/DDBJ whole genome shotgun (WGS) entry which is preliminary data.</text>
</comment>
<evidence type="ECO:0000313" key="3">
    <source>
        <dbReference type="Proteomes" id="UP000004477"/>
    </source>
</evidence>
<dbReference type="PaxDb" id="537011-PREVCOP_06485"/>
<dbReference type="Pfam" id="PF08011">
    <property type="entry name" value="PDDEXK_9"/>
    <property type="match status" value="1"/>
</dbReference>
<gene>
    <name evidence="2" type="ORF">PREVCOP_06485</name>
</gene>
<accession>D1PGW9</accession>
<dbReference type="InterPro" id="IPR018631">
    <property type="entry name" value="AAA-ATPase-like_dom"/>
</dbReference>
<dbReference type="InterPro" id="IPR012547">
    <property type="entry name" value="PDDEXK_9"/>
</dbReference>
<dbReference type="AlphaFoldDB" id="D1PGW9"/>
<dbReference type="EMBL" id="ACBX02000047">
    <property type="protein sequence ID" value="EFB34077.1"/>
    <property type="molecule type" value="Genomic_DNA"/>
</dbReference>
<protein>
    <recommendedName>
        <fullName evidence="1">AAA-ATPase-like domain-containing protein</fullName>
    </recommendedName>
</protein>
<sequence>MMEQQVKLVPYGVADFATVIEQNLYYVDKTMFIPELEKQPRNLFFIRPRRFGKSIFLSMLYSYYDCTQSHKFQSLFGNLWIGQHPTPLQGKYQVLFLDFSQITGNIDKLETKFNSYLSINLDAFVRQNSEYYQAEMEEILAQEDFEEKMELIFKAAKAHQYHLYLIIDEYDNFTNVILNERGENVYHAITHADGFYRDVFKKFKGNFERIFMMGVSPVTLDDVTSGFNIGWNISIKPEFDEMLGFSTTDVVEMFTYYKEHGSIPVDSDIDAIVNDMKPWYDNYCFAEEALKKKTRMFNCDMVLYYLRNYMDNGCSPRQMIDPNTRTDYGKMKKLLQFDKLDGERKGIIRKIAEEEQIVTQLYESFSAYQIPKAEIFPSLLFYYGMLTIKGTRGSKLILGIPNNNVRKQYYGYLEEEYQAKAYVDVNQLTDYYYDMAYDGKWEEGLRFMADAYAKVSSVRDGIEAERNLQGFFMAYLNLNDYYITAPELELNHGYCDFFLLPDLTHYASQHSYILELKVLSKKDFSAIVEGAFTEDGKPMTKAEKQWREALDQIHQYAEAPRVEALRQGTKLHLIIMQFEGWELKRMEEV</sequence>
<proteinExistence type="predicted"/>